<dbReference type="EMBL" id="LMAW01000252">
    <property type="protein sequence ID" value="KQL59806.1"/>
    <property type="molecule type" value="Genomic_DNA"/>
</dbReference>
<dbReference type="GO" id="GO:0042288">
    <property type="term" value="F:MHC class I protein binding"/>
    <property type="evidence" value="ECO:0007669"/>
    <property type="project" value="TreeGrafter"/>
</dbReference>
<keyword evidence="6" id="KW-0675">Receptor</keyword>
<dbReference type="PANTHER" id="PTHR12080">
    <property type="entry name" value="SIGNALING LYMPHOCYTIC ACTIVATION MOLECULE"/>
    <property type="match status" value="1"/>
</dbReference>
<dbReference type="GO" id="GO:0002323">
    <property type="term" value="P:natural killer cell activation involved in immune response"/>
    <property type="evidence" value="ECO:0007669"/>
    <property type="project" value="TreeGrafter"/>
</dbReference>
<protein>
    <submittedName>
        <fullName evidence="6">Natural killer cell receptor 2B4</fullName>
    </submittedName>
</protein>
<dbReference type="AlphaFoldDB" id="A0A0Q3U1H0"/>
<keyword evidence="2" id="KW-0732">Signal</keyword>
<sequence>MITAGGGEPLQPPHVETVVLHEERGWCNLSLLCTAPGADPVSYSWSCSGDAAGALEPGSRLYRRVHGDADPTVCYCNVSNAVSWSSANVSISAACRAAAAGLSRVVPGRAVTVAVAVAVPVLAIAVAFVIAFCWWRKRRKDPPGGDIEQALTVYEEVGKAQTGRDPSATRNEATSGENTVYAVICKAQSPSLRRKRLDPALVSTAYIEAMGCPRRPPSQIMAPAPMGHHLP</sequence>
<dbReference type="Proteomes" id="UP000051836">
    <property type="component" value="Unassembled WGS sequence"/>
</dbReference>
<dbReference type="STRING" id="12930.A0A0Q3U1H0"/>
<evidence type="ECO:0000313" key="6">
    <source>
        <dbReference type="EMBL" id="KQL59806.1"/>
    </source>
</evidence>
<comment type="subcellular location">
    <subcellularLocation>
        <location evidence="1">Membrane</location>
    </subcellularLocation>
</comment>
<keyword evidence="7" id="KW-1185">Reference proteome</keyword>
<accession>A0A0Q3U1H0</accession>
<reference evidence="6 7" key="1">
    <citation type="submission" date="2015-10" db="EMBL/GenBank/DDBJ databases">
        <authorList>
            <person name="Gilbert D.G."/>
        </authorList>
    </citation>
    <scope>NUCLEOTIDE SEQUENCE [LARGE SCALE GENOMIC DNA]</scope>
    <source>
        <strain evidence="6">FVVF132</strain>
    </source>
</reference>
<keyword evidence="3 5" id="KW-0472">Membrane</keyword>
<evidence type="ECO:0000256" key="4">
    <source>
        <dbReference type="ARBA" id="ARBA00023180"/>
    </source>
</evidence>
<organism evidence="6 7">
    <name type="scientific">Amazona aestiva</name>
    <name type="common">Blue-fronted Amazon parrot</name>
    <dbReference type="NCBI Taxonomy" id="12930"/>
    <lineage>
        <taxon>Eukaryota</taxon>
        <taxon>Metazoa</taxon>
        <taxon>Chordata</taxon>
        <taxon>Craniata</taxon>
        <taxon>Vertebrata</taxon>
        <taxon>Euteleostomi</taxon>
        <taxon>Archelosauria</taxon>
        <taxon>Archosauria</taxon>
        <taxon>Dinosauria</taxon>
        <taxon>Saurischia</taxon>
        <taxon>Theropoda</taxon>
        <taxon>Coelurosauria</taxon>
        <taxon>Aves</taxon>
        <taxon>Neognathae</taxon>
        <taxon>Neoaves</taxon>
        <taxon>Telluraves</taxon>
        <taxon>Australaves</taxon>
        <taxon>Psittaciformes</taxon>
        <taxon>Psittacidae</taxon>
        <taxon>Amazona</taxon>
    </lineage>
</organism>
<proteinExistence type="predicted"/>
<evidence type="ECO:0000256" key="5">
    <source>
        <dbReference type="SAM" id="Phobius"/>
    </source>
</evidence>
<keyword evidence="4" id="KW-0325">Glycoprotein</keyword>
<feature type="transmembrane region" description="Helical" evidence="5">
    <location>
        <begin position="110"/>
        <end position="135"/>
    </location>
</feature>
<evidence type="ECO:0000256" key="3">
    <source>
        <dbReference type="ARBA" id="ARBA00023136"/>
    </source>
</evidence>
<evidence type="ECO:0000256" key="1">
    <source>
        <dbReference type="ARBA" id="ARBA00004370"/>
    </source>
</evidence>
<dbReference type="InterPro" id="IPR015631">
    <property type="entry name" value="CD2/SLAM_rcpt"/>
</dbReference>
<keyword evidence="5" id="KW-1133">Transmembrane helix</keyword>
<keyword evidence="5" id="KW-0812">Transmembrane</keyword>
<gene>
    <name evidence="6" type="ORF">AAES_17606</name>
</gene>
<dbReference type="GO" id="GO:0009897">
    <property type="term" value="C:external side of plasma membrane"/>
    <property type="evidence" value="ECO:0007669"/>
    <property type="project" value="TreeGrafter"/>
</dbReference>
<evidence type="ECO:0000313" key="7">
    <source>
        <dbReference type="Proteomes" id="UP000051836"/>
    </source>
</evidence>
<dbReference type="OrthoDB" id="9835793at2759"/>
<dbReference type="Gene3D" id="2.60.40.10">
    <property type="entry name" value="Immunoglobulins"/>
    <property type="match status" value="1"/>
</dbReference>
<dbReference type="PANTHER" id="PTHR12080:SF56">
    <property type="entry name" value="NATURAL KILLER CELL RECEPTOR 2B4"/>
    <property type="match status" value="1"/>
</dbReference>
<evidence type="ECO:0000256" key="2">
    <source>
        <dbReference type="ARBA" id="ARBA00022729"/>
    </source>
</evidence>
<name>A0A0Q3U1H0_AMAAE</name>
<dbReference type="InterPro" id="IPR013783">
    <property type="entry name" value="Ig-like_fold"/>
</dbReference>
<comment type="caution">
    <text evidence="6">The sequence shown here is derived from an EMBL/GenBank/DDBJ whole genome shotgun (WGS) entry which is preliminary data.</text>
</comment>